<keyword evidence="2" id="KW-0805">Transcription regulation</keyword>
<dbReference type="EMBL" id="CP003349">
    <property type="protein sequence ID" value="AFD06200.1"/>
    <property type="molecule type" value="Genomic_DNA"/>
</dbReference>
<dbReference type="PROSITE" id="PS50931">
    <property type="entry name" value="HTH_LYSR"/>
    <property type="match status" value="1"/>
</dbReference>
<reference evidence="6" key="1">
    <citation type="submission" date="2012-02" db="EMBL/GenBank/DDBJ databases">
        <title>The complete genome of Solitalea canadensis DSM 3403.</title>
        <authorList>
            <consortium name="US DOE Joint Genome Institute (JGI-PGF)"/>
            <person name="Lucas S."/>
            <person name="Copeland A."/>
            <person name="Lapidus A."/>
            <person name="Glavina del Rio T."/>
            <person name="Dalin E."/>
            <person name="Tice H."/>
            <person name="Bruce D."/>
            <person name="Goodwin L."/>
            <person name="Pitluck S."/>
            <person name="Peters L."/>
            <person name="Ovchinnikova G."/>
            <person name="Lu M."/>
            <person name="Kyrpides N."/>
            <person name="Mavromatis K."/>
            <person name="Ivanova N."/>
            <person name="Brettin T."/>
            <person name="Detter J.C."/>
            <person name="Han C."/>
            <person name="Larimer F."/>
            <person name="Land M."/>
            <person name="Hauser L."/>
            <person name="Markowitz V."/>
            <person name="Cheng J.-F."/>
            <person name="Hugenholtz P."/>
            <person name="Woyke T."/>
            <person name="Wu D."/>
            <person name="Spring S."/>
            <person name="Schroeder M."/>
            <person name="Kopitz M."/>
            <person name="Brambilla E."/>
            <person name="Klenk H.-P."/>
            <person name="Eisen J.A."/>
        </authorList>
    </citation>
    <scope>NUCLEOTIDE SEQUENCE</scope>
    <source>
        <strain evidence="6">DSM 3403</strain>
    </source>
</reference>
<comment type="similarity">
    <text evidence="1">Belongs to the LysR transcriptional regulatory family.</text>
</comment>
<dbReference type="Pfam" id="PF03466">
    <property type="entry name" value="LysR_substrate"/>
    <property type="match status" value="1"/>
</dbReference>
<accession>H8KQ32</accession>
<protein>
    <submittedName>
        <fullName evidence="6">Transcriptional regulator</fullName>
    </submittedName>
</protein>
<gene>
    <name evidence="6" type="ordered locus">Solca_1094</name>
</gene>
<dbReference type="InterPro" id="IPR005119">
    <property type="entry name" value="LysR_subst-bd"/>
</dbReference>
<dbReference type="SUPFAM" id="SSF46785">
    <property type="entry name" value="Winged helix' DNA-binding domain"/>
    <property type="match status" value="1"/>
</dbReference>
<keyword evidence="3" id="KW-0238">DNA-binding</keyword>
<evidence type="ECO:0000256" key="1">
    <source>
        <dbReference type="ARBA" id="ARBA00009437"/>
    </source>
</evidence>
<evidence type="ECO:0000259" key="5">
    <source>
        <dbReference type="PROSITE" id="PS50931"/>
    </source>
</evidence>
<evidence type="ECO:0000256" key="3">
    <source>
        <dbReference type="ARBA" id="ARBA00023125"/>
    </source>
</evidence>
<dbReference type="FunFam" id="1.10.10.10:FF:000001">
    <property type="entry name" value="LysR family transcriptional regulator"/>
    <property type="match status" value="1"/>
</dbReference>
<dbReference type="SUPFAM" id="SSF53850">
    <property type="entry name" value="Periplasmic binding protein-like II"/>
    <property type="match status" value="1"/>
</dbReference>
<feature type="domain" description="HTH lysR-type" evidence="5">
    <location>
        <begin position="1"/>
        <end position="58"/>
    </location>
</feature>
<dbReference type="AlphaFoldDB" id="H8KQ32"/>
<proteinExistence type="inferred from homology"/>
<dbReference type="Pfam" id="PF00126">
    <property type="entry name" value="HTH_1"/>
    <property type="match status" value="1"/>
</dbReference>
<dbReference type="PRINTS" id="PR00039">
    <property type="entry name" value="HTHLYSR"/>
</dbReference>
<dbReference type="InterPro" id="IPR036390">
    <property type="entry name" value="WH_DNA-bd_sf"/>
</dbReference>
<dbReference type="GO" id="GO:0003700">
    <property type="term" value="F:DNA-binding transcription factor activity"/>
    <property type="evidence" value="ECO:0007669"/>
    <property type="project" value="InterPro"/>
</dbReference>
<evidence type="ECO:0000313" key="6">
    <source>
        <dbReference type="EMBL" id="AFD06200.1"/>
    </source>
</evidence>
<dbReference type="eggNOG" id="COG0583">
    <property type="taxonomic scope" value="Bacteria"/>
</dbReference>
<dbReference type="HOGENOM" id="CLU_039613_6_2_10"/>
<dbReference type="KEGG" id="scn:Solca_1094"/>
<dbReference type="STRING" id="929556.Solca_1094"/>
<evidence type="ECO:0000256" key="2">
    <source>
        <dbReference type="ARBA" id="ARBA00023015"/>
    </source>
</evidence>
<dbReference type="InterPro" id="IPR000847">
    <property type="entry name" value="LysR_HTH_N"/>
</dbReference>
<evidence type="ECO:0000313" key="7">
    <source>
        <dbReference type="Proteomes" id="UP000007590"/>
    </source>
</evidence>
<dbReference type="InterPro" id="IPR036388">
    <property type="entry name" value="WH-like_DNA-bd_sf"/>
</dbReference>
<dbReference type="GO" id="GO:0005829">
    <property type="term" value="C:cytosol"/>
    <property type="evidence" value="ECO:0007669"/>
    <property type="project" value="TreeGrafter"/>
</dbReference>
<name>H8KQ32_SOLCM</name>
<dbReference type="CDD" id="cd05466">
    <property type="entry name" value="PBP2_LTTR_substrate"/>
    <property type="match status" value="1"/>
</dbReference>
<dbReference type="PANTHER" id="PTHR30419">
    <property type="entry name" value="HTH-TYPE TRANSCRIPTIONAL REGULATOR YBHD"/>
    <property type="match status" value="1"/>
</dbReference>
<organism evidence="6 7">
    <name type="scientific">Solitalea canadensis (strain ATCC 29591 / DSM 3403 / JCM 21819 / LMG 8368 / NBRC 15130 / NCIMB 12057 / USAM 9D)</name>
    <name type="common">Flexibacter canadensis</name>
    <dbReference type="NCBI Taxonomy" id="929556"/>
    <lineage>
        <taxon>Bacteria</taxon>
        <taxon>Pseudomonadati</taxon>
        <taxon>Bacteroidota</taxon>
        <taxon>Sphingobacteriia</taxon>
        <taxon>Sphingobacteriales</taxon>
        <taxon>Sphingobacteriaceae</taxon>
        <taxon>Solitalea</taxon>
    </lineage>
</organism>
<keyword evidence="7" id="KW-1185">Reference proteome</keyword>
<keyword evidence="4" id="KW-0804">Transcription</keyword>
<sequence>MELRQLEYFVHAAEKLHFTEAAAAAFITQSTLSQQIKNLEEELGMLLFDRIGKQVRLTEAGQVFLSHAKKILLNVKKAKQAITDLNTLVTGELKIGVSYVFTSRILPSLTSFSAKYPGINIHLEYGPSEELDKKLRASELDLILAFHNKGVDDNLELQPLFRSNIVMVVSKKNKLSELKSVTLKELSQFELILPAAGFSSREFINEVFKKNKIQPKIKMDVNDMHALLSLLKNSDMVGVINEKALGGWDELSAVPIANKSLTRQSFIIWQKDVYRKKAALLFAEELLNKQE</sequence>
<dbReference type="Gene3D" id="3.40.190.290">
    <property type="match status" value="1"/>
</dbReference>
<dbReference type="Gene3D" id="1.10.10.10">
    <property type="entry name" value="Winged helix-like DNA-binding domain superfamily/Winged helix DNA-binding domain"/>
    <property type="match status" value="1"/>
</dbReference>
<dbReference type="GO" id="GO:0003677">
    <property type="term" value="F:DNA binding"/>
    <property type="evidence" value="ECO:0007669"/>
    <property type="project" value="UniProtKB-KW"/>
</dbReference>
<evidence type="ECO:0000256" key="4">
    <source>
        <dbReference type="ARBA" id="ARBA00023163"/>
    </source>
</evidence>
<dbReference type="Proteomes" id="UP000007590">
    <property type="component" value="Chromosome"/>
</dbReference>
<dbReference type="OrthoDB" id="9803735at2"/>
<dbReference type="InterPro" id="IPR050950">
    <property type="entry name" value="HTH-type_LysR_regulators"/>
</dbReference>